<proteinExistence type="predicted"/>
<protein>
    <recommendedName>
        <fullName evidence="3">DUF4321 domain-containing protein</fullName>
    </recommendedName>
</protein>
<gene>
    <name evidence="2" type="ORF">SDC9_155984</name>
</gene>
<dbReference type="AlphaFoldDB" id="A0A645F5K5"/>
<dbReference type="InterPro" id="IPR025470">
    <property type="entry name" value="DUF4321"/>
</dbReference>
<organism evidence="2">
    <name type="scientific">bioreactor metagenome</name>
    <dbReference type="NCBI Taxonomy" id="1076179"/>
    <lineage>
        <taxon>unclassified sequences</taxon>
        <taxon>metagenomes</taxon>
        <taxon>ecological metagenomes</taxon>
    </lineage>
</organism>
<feature type="transmembrane region" description="Helical" evidence="1">
    <location>
        <begin position="12"/>
        <end position="30"/>
    </location>
</feature>
<comment type="caution">
    <text evidence="2">The sequence shown here is derived from an EMBL/GenBank/DDBJ whole genome shotgun (WGS) entry which is preliminary data.</text>
</comment>
<evidence type="ECO:0008006" key="3">
    <source>
        <dbReference type="Google" id="ProtNLM"/>
    </source>
</evidence>
<feature type="transmembrane region" description="Helical" evidence="1">
    <location>
        <begin position="60"/>
        <end position="83"/>
    </location>
</feature>
<keyword evidence="1" id="KW-0472">Membrane</keyword>
<accession>A0A645F5K5</accession>
<dbReference type="EMBL" id="VSSQ01054785">
    <property type="protein sequence ID" value="MPN08699.1"/>
    <property type="molecule type" value="Genomic_DNA"/>
</dbReference>
<keyword evidence="1" id="KW-1133">Transmembrane helix</keyword>
<evidence type="ECO:0000313" key="2">
    <source>
        <dbReference type="EMBL" id="MPN08699.1"/>
    </source>
</evidence>
<name>A0A645F5K5_9ZZZZ</name>
<evidence type="ECO:0000256" key="1">
    <source>
        <dbReference type="SAM" id="Phobius"/>
    </source>
</evidence>
<dbReference type="Pfam" id="PF14209">
    <property type="entry name" value="DUF4321"/>
    <property type="match status" value="1"/>
</dbReference>
<keyword evidence="1" id="KW-0812">Transmembrane</keyword>
<sequence>MRNGDIKTKEYVFGILLGAISGSFIGEILANNFSGLNFLGKAYSIGLKSPLLLDLKVIELAFGFNFNINFMSIIGIVLAIILFRKL</sequence>
<reference evidence="2" key="1">
    <citation type="submission" date="2019-08" db="EMBL/GenBank/DDBJ databases">
        <authorList>
            <person name="Kucharzyk K."/>
            <person name="Murdoch R.W."/>
            <person name="Higgins S."/>
            <person name="Loffler F."/>
        </authorList>
    </citation>
    <scope>NUCLEOTIDE SEQUENCE</scope>
</reference>